<dbReference type="AlphaFoldDB" id="A0AA39CDQ0"/>
<feature type="domain" description="Heterokaryon incompatibility" evidence="1">
    <location>
        <begin position="15"/>
        <end position="177"/>
    </location>
</feature>
<name>A0AA39CDQ0_9EURO</name>
<proteinExistence type="predicted"/>
<evidence type="ECO:0000313" key="2">
    <source>
        <dbReference type="EMBL" id="KAJ9604474.1"/>
    </source>
</evidence>
<sequence>MLHTVPFNAQDPPLYEALSYAWGSTESPALVTVGETGSAVFPVTRNLAIALLNLRYRDRPRTMWIDAICVNQMDLVERSHQVQLMGDIYKSATRVIAWVGPETDDSSDALNLMELIGTNVEVDWHAKTSKPANSSEESAFWGNLTHFERPPLDENQCSAIRALLLRPYFRRLWIQQEIRLAGNNVIIVCGTAHLSWKVFGNAIFIFLYRFQLDLIASSSSGGGDYNDRLEGIRRLCLPVVAQPFDSRIRYAQYSLCSDPRDRIYALLSIQEQARHNGSRKLNIRPDYDAPVELVYLQAFVEIVSQTEHLDVLATCELHPDNPHNLPSWVPDFSRPSQVEGMKNHYTAGFTFPNCGILADRVLRVRGKSTCRLQTTELFRMGERSWKDIFETIRHVRLHMSLDTPYVAGGTLLDAFCDALVCGSFAENSVPSQLLYQREMCRDLVKMTRDADPDWAGLAKIGPVMWTHAYFSEVFRCCTKRAFCTTEEGYIAVAPASARPGDQVCTLLGCQSSMLLRPTGSRWQVVGECYLPGLASGEALAGPLPESYRKTLVLDEDKTFWMPYLLNISNDKLELEDPRFDISEYPEPGATIETTRWNPTEKATQKCSLHFYDKDAADRLAYPWREENLKKRGVLFEDFYLI</sequence>
<dbReference type="Proteomes" id="UP001172673">
    <property type="component" value="Unassembled WGS sequence"/>
</dbReference>
<gene>
    <name evidence="2" type="ORF">H2200_011310</name>
</gene>
<accession>A0AA39CDQ0</accession>
<dbReference type="EMBL" id="JAPDRK010000019">
    <property type="protein sequence ID" value="KAJ9604474.1"/>
    <property type="molecule type" value="Genomic_DNA"/>
</dbReference>
<protein>
    <recommendedName>
        <fullName evidence="1">Heterokaryon incompatibility domain-containing protein</fullName>
    </recommendedName>
</protein>
<dbReference type="PANTHER" id="PTHR24148:SF73">
    <property type="entry name" value="HET DOMAIN PROTEIN (AFU_ORTHOLOGUE AFUA_8G01020)"/>
    <property type="match status" value="1"/>
</dbReference>
<dbReference type="InterPro" id="IPR052895">
    <property type="entry name" value="HetReg/Transcr_Mod"/>
</dbReference>
<dbReference type="InterPro" id="IPR010730">
    <property type="entry name" value="HET"/>
</dbReference>
<evidence type="ECO:0000313" key="3">
    <source>
        <dbReference type="Proteomes" id="UP001172673"/>
    </source>
</evidence>
<dbReference type="PANTHER" id="PTHR24148">
    <property type="entry name" value="ANKYRIN REPEAT DOMAIN-CONTAINING PROTEIN 39 HOMOLOG-RELATED"/>
    <property type="match status" value="1"/>
</dbReference>
<evidence type="ECO:0000259" key="1">
    <source>
        <dbReference type="Pfam" id="PF06985"/>
    </source>
</evidence>
<organism evidence="2 3">
    <name type="scientific">Cladophialophora chaetospira</name>
    <dbReference type="NCBI Taxonomy" id="386627"/>
    <lineage>
        <taxon>Eukaryota</taxon>
        <taxon>Fungi</taxon>
        <taxon>Dikarya</taxon>
        <taxon>Ascomycota</taxon>
        <taxon>Pezizomycotina</taxon>
        <taxon>Eurotiomycetes</taxon>
        <taxon>Chaetothyriomycetidae</taxon>
        <taxon>Chaetothyriales</taxon>
        <taxon>Herpotrichiellaceae</taxon>
        <taxon>Cladophialophora</taxon>
    </lineage>
</organism>
<dbReference type="Pfam" id="PF26639">
    <property type="entry name" value="Het-6_barrel"/>
    <property type="match status" value="1"/>
</dbReference>
<dbReference type="Pfam" id="PF06985">
    <property type="entry name" value="HET"/>
    <property type="match status" value="1"/>
</dbReference>
<reference evidence="2" key="1">
    <citation type="submission" date="2022-10" db="EMBL/GenBank/DDBJ databases">
        <title>Culturing micro-colonial fungi from biological soil crusts in the Mojave desert and describing Neophaeococcomyces mojavensis, and introducing the new genera and species Taxawa tesnikishii.</title>
        <authorList>
            <person name="Kurbessoian T."/>
            <person name="Stajich J.E."/>
        </authorList>
    </citation>
    <scope>NUCLEOTIDE SEQUENCE</scope>
    <source>
        <strain evidence="2">TK_41</strain>
    </source>
</reference>
<comment type="caution">
    <text evidence="2">The sequence shown here is derived from an EMBL/GenBank/DDBJ whole genome shotgun (WGS) entry which is preliminary data.</text>
</comment>
<keyword evidence="3" id="KW-1185">Reference proteome</keyword>